<dbReference type="InParanoid" id="A0A674IA92"/>
<dbReference type="GeneTree" id="ENSGT00510000047925"/>
<feature type="compositionally biased region" description="Polar residues" evidence="6">
    <location>
        <begin position="242"/>
        <end position="254"/>
    </location>
</feature>
<keyword evidence="5" id="KW-0677">Repeat</keyword>
<dbReference type="GO" id="GO:0005737">
    <property type="term" value="C:cytoplasm"/>
    <property type="evidence" value="ECO:0007669"/>
    <property type="project" value="UniProtKB-SubCell"/>
</dbReference>
<proteinExistence type="predicted"/>
<reference evidence="7" key="1">
    <citation type="submission" date="2025-08" db="UniProtKB">
        <authorList>
            <consortium name="Ensembl"/>
        </authorList>
    </citation>
    <scope>IDENTIFICATION</scope>
</reference>
<feature type="compositionally biased region" description="Basic and acidic residues" evidence="6">
    <location>
        <begin position="147"/>
        <end position="157"/>
    </location>
</feature>
<dbReference type="InterPro" id="IPR032675">
    <property type="entry name" value="LRR_dom_sf"/>
</dbReference>
<feature type="region of interest" description="Disordered" evidence="6">
    <location>
        <begin position="135"/>
        <end position="207"/>
    </location>
</feature>
<evidence type="ECO:0000256" key="5">
    <source>
        <dbReference type="ARBA" id="ARBA00022737"/>
    </source>
</evidence>
<reference evidence="7" key="2">
    <citation type="submission" date="2025-09" db="UniProtKB">
        <authorList>
            <consortium name="Ensembl"/>
        </authorList>
    </citation>
    <scope>IDENTIFICATION</scope>
</reference>
<accession>A0A674IA92</accession>
<dbReference type="PANTHER" id="PTHR46545:SF1">
    <property type="entry name" value="LEUCINE-RICH REPEAT-CONTAINING PROTEIN 51"/>
    <property type="match status" value="1"/>
</dbReference>
<evidence type="ECO:0000313" key="8">
    <source>
        <dbReference type="Proteomes" id="UP000472274"/>
    </source>
</evidence>
<dbReference type="Ensembl" id="ENSTMTT00000006536.1">
    <property type="protein sequence ID" value="ENSTMTP00000006331.1"/>
    <property type="gene ID" value="ENSTMTG00000004632.1"/>
</dbReference>
<evidence type="ECO:0000256" key="6">
    <source>
        <dbReference type="SAM" id="MobiDB-lite"/>
    </source>
</evidence>
<keyword evidence="8" id="KW-1185">Reference proteome</keyword>
<evidence type="ECO:0000256" key="2">
    <source>
        <dbReference type="ARBA" id="ARBA00014223"/>
    </source>
</evidence>
<keyword evidence="4" id="KW-0433">Leucine-rich repeat</keyword>
<protein>
    <recommendedName>
        <fullName evidence="2">Leucine-rich repeat-containing protein 51</fullName>
    </recommendedName>
</protein>
<gene>
    <name evidence="7" type="primary">LRRC51</name>
</gene>
<feature type="region of interest" description="Disordered" evidence="6">
    <location>
        <begin position="242"/>
        <end position="265"/>
    </location>
</feature>
<dbReference type="InterPro" id="IPR001611">
    <property type="entry name" value="Leu-rich_rpt"/>
</dbReference>
<evidence type="ECO:0000256" key="3">
    <source>
        <dbReference type="ARBA" id="ARBA00022490"/>
    </source>
</evidence>
<keyword evidence="3" id="KW-0963">Cytoplasm</keyword>
<dbReference type="PANTHER" id="PTHR46545">
    <property type="entry name" value="LEUCINE-RICH REPEAT-CONTAINING PROTEIN 51"/>
    <property type="match status" value="1"/>
</dbReference>
<dbReference type="Proteomes" id="UP000472274">
    <property type="component" value="Unplaced"/>
</dbReference>
<comment type="subcellular location">
    <subcellularLocation>
        <location evidence="1">Cytoplasm</location>
    </subcellularLocation>
</comment>
<dbReference type="Pfam" id="PF13855">
    <property type="entry name" value="LRR_8"/>
    <property type="match status" value="1"/>
</dbReference>
<evidence type="ECO:0000256" key="1">
    <source>
        <dbReference type="ARBA" id="ARBA00004496"/>
    </source>
</evidence>
<sequence length="265" mass="29089">PPASEQRATWVPKTRHLLTEEPRAGLKVIKRSAGGKLLTQAVRLNNNTINELTDFASTMEQLLEYPDELSWVDLSFNDLSTIDPVLTMYPDLRALNLHGNSIQSLGEVDKLAVLPRLRTLTLHGNPIEEEKGYRWGRGAQPARASGRGKDGGRREEPSPGEQLSALCCQGAQRDALRAPSTSTGVNRLPLRPAQDPTPPLWDTQTRPCQGKTFKRLGPAPVNPTHEPACPMHVRLQILSSVPEDSQGQRPSSGLGSHRAGHRTFT</sequence>
<organism evidence="7 8">
    <name type="scientific">Terrapene triunguis</name>
    <name type="common">Three-toed box turtle</name>
    <dbReference type="NCBI Taxonomy" id="2587831"/>
    <lineage>
        <taxon>Eukaryota</taxon>
        <taxon>Metazoa</taxon>
        <taxon>Chordata</taxon>
        <taxon>Craniata</taxon>
        <taxon>Vertebrata</taxon>
        <taxon>Euteleostomi</taxon>
        <taxon>Archelosauria</taxon>
        <taxon>Testudinata</taxon>
        <taxon>Testudines</taxon>
        <taxon>Cryptodira</taxon>
        <taxon>Durocryptodira</taxon>
        <taxon>Testudinoidea</taxon>
        <taxon>Emydidae</taxon>
        <taxon>Terrapene</taxon>
    </lineage>
</organism>
<dbReference type="SUPFAM" id="SSF52058">
    <property type="entry name" value="L domain-like"/>
    <property type="match status" value="1"/>
</dbReference>
<dbReference type="AlphaFoldDB" id="A0A674IA92"/>
<dbReference type="Gene3D" id="3.80.10.10">
    <property type="entry name" value="Ribonuclease Inhibitor"/>
    <property type="match status" value="1"/>
</dbReference>
<evidence type="ECO:0000313" key="7">
    <source>
        <dbReference type="Ensembl" id="ENSTMTP00000006331.1"/>
    </source>
</evidence>
<dbReference type="PROSITE" id="PS51450">
    <property type="entry name" value="LRR"/>
    <property type="match status" value="1"/>
</dbReference>
<name>A0A674IA92_9SAUR</name>
<evidence type="ECO:0000256" key="4">
    <source>
        <dbReference type="ARBA" id="ARBA00022614"/>
    </source>
</evidence>